<sequence length="309" mass="34989">MDKILVNIDFKHDTAVILEKAAQLAIEHSAVVELFCCCYNRAIVQDYMFDKAGAQKAEHAYVRQIESQLEVLSDALADKGIHASFDACWDRYTDEGIMRKILRYEPDLLMHAVQPHSRIGHYLFASLDWQIARQSPVPVLFVKQKPWTTIMRIAACIDPFHKDDLQGQLDREILTQSQTFSKGGMSELRVLHCFNTLPHEAIFDEHLVTDYEALQIRIEKEHITRCNDLLAEFGLSTEDSLVDVLKGEADSLISDYAIDNHIDIIAMGGVARSVLDRLLLGSTMESVVDNVDCDVLVVKRPDFLCPLSE</sequence>
<comment type="subcellular location">
    <subcellularLocation>
        <location evidence="1">Cytoplasm</location>
    </subcellularLocation>
</comment>
<evidence type="ECO:0000256" key="1">
    <source>
        <dbReference type="ARBA" id="ARBA00004496"/>
    </source>
</evidence>
<keyword evidence="7" id="KW-1185">Reference proteome</keyword>
<evidence type="ECO:0000256" key="3">
    <source>
        <dbReference type="ARBA" id="ARBA00022490"/>
    </source>
</evidence>
<evidence type="ECO:0000256" key="2">
    <source>
        <dbReference type="ARBA" id="ARBA00008791"/>
    </source>
</evidence>
<dbReference type="EMBL" id="JBBMRA010000002">
    <property type="protein sequence ID" value="MEM5535485.1"/>
    <property type="molecule type" value="Genomic_DNA"/>
</dbReference>
<name>A0ABU9TP40_9GAMM</name>
<evidence type="ECO:0000313" key="7">
    <source>
        <dbReference type="Proteomes" id="UP001449225"/>
    </source>
</evidence>
<keyword evidence="3" id="KW-0963">Cytoplasm</keyword>
<dbReference type="RefSeq" id="WP_342853764.1">
    <property type="nucleotide sequence ID" value="NZ_JBBMRA010000002.1"/>
</dbReference>
<comment type="similarity">
    <text evidence="2">Belongs to the universal stress protein A family.</text>
</comment>
<dbReference type="SUPFAM" id="SSF52402">
    <property type="entry name" value="Adenine nucleotide alpha hydrolases-like"/>
    <property type="match status" value="2"/>
</dbReference>
<evidence type="ECO:0000256" key="4">
    <source>
        <dbReference type="ARBA" id="ARBA00037131"/>
    </source>
</evidence>
<gene>
    <name evidence="6" type="ORF">WNY58_03665</name>
</gene>
<feature type="domain" description="UspA" evidence="5">
    <location>
        <begin position="2"/>
        <end position="143"/>
    </location>
</feature>
<comment type="caution">
    <text evidence="6">The sequence shown here is derived from an EMBL/GenBank/DDBJ whole genome shotgun (WGS) entry which is preliminary data.</text>
</comment>
<dbReference type="Gene3D" id="3.40.50.12370">
    <property type="match status" value="1"/>
</dbReference>
<dbReference type="Pfam" id="PF00582">
    <property type="entry name" value="Usp"/>
    <property type="match status" value="2"/>
</dbReference>
<comment type="function">
    <text evidence="4">Required for resistance to DNA-damaging agents.</text>
</comment>
<dbReference type="Proteomes" id="UP001449225">
    <property type="component" value="Unassembled WGS sequence"/>
</dbReference>
<dbReference type="PANTHER" id="PTHR47892:SF1">
    <property type="entry name" value="UNIVERSAL STRESS PROTEIN E"/>
    <property type="match status" value="1"/>
</dbReference>
<protein>
    <submittedName>
        <fullName evidence="6">Universal stress protein</fullName>
    </submittedName>
</protein>
<reference evidence="6 7" key="1">
    <citation type="submission" date="2024-03" db="EMBL/GenBank/DDBJ databases">
        <title>Community enrichment and isolation of bacterial strains for fucoidan degradation.</title>
        <authorList>
            <person name="Sichert A."/>
        </authorList>
    </citation>
    <scope>NUCLEOTIDE SEQUENCE [LARGE SCALE GENOMIC DNA]</scope>
    <source>
        <strain evidence="6 7">AS76</strain>
    </source>
</reference>
<dbReference type="InterPro" id="IPR006016">
    <property type="entry name" value="UspA"/>
</dbReference>
<proteinExistence type="inferred from homology"/>
<organism evidence="6 7">
    <name type="scientific">Neptuniibacter pectenicola</name>
    <dbReference type="NCBI Taxonomy" id="1806669"/>
    <lineage>
        <taxon>Bacteria</taxon>
        <taxon>Pseudomonadati</taxon>
        <taxon>Pseudomonadota</taxon>
        <taxon>Gammaproteobacteria</taxon>
        <taxon>Oceanospirillales</taxon>
        <taxon>Oceanospirillaceae</taxon>
        <taxon>Neptuniibacter</taxon>
    </lineage>
</organism>
<feature type="domain" description="UspA" evidence="5">
    <location>
        <begin position="186"/>
        <end position="299"/>
    </location>
</feature>
<accession>A0ABU9TP40</accession>
<evidence type="ECO:0000313" key="6">
    <source>
        <dbReference type="EMBL" id="MEM5535485.1"/>
    </source>
</evidence>
<evidence type="ECO:0000259" key="5">
    <source>
        <dbReference type="Pfam" id="PF00582"/>
    </source>
</evidence>
<dbReference type="PANTHER" id="PTHR47892">
    <property type="entry name" value="UNIVERSAL STRESS PROTEIN E"/>
    <property type="match status" value="1"/>
</dbReference>